<feature type="transmembrane region" description="Helical" evidence="1">
    <location>
        <begin position="16"/>
        <end position="37"/>
    </location>
</feature>
<proteinExistence type="predicted"/>
<organism evidence="2 3">
    <name type="scientific">Nocardia pseudobrasiliensis</name>
    <dbReference type="NCBI Taxonomy" id="45979"/>
    <lineage>
        <taxon>Bacteria</taxon>
        <taxon>Bacillati</taxon>
        <taxon>Actinomycetota</taxon>
        <taxon>Actinomycetes</taxon>
        <taxon>Mycobacteriales</taxon>
        <taxon>Nocardiaceae</taxon>
        <taxon>Nocardia</taxon>
    </lineage>
</organism>
<gene>
    <name evidence="2" type="ORF">DFR76_101209</name>
</gene>
<evidence type="ECO:0000256" key="1">
    <source>
        <dbReference type="SAM" id="Phobius"/>
    </source>
</evidence>
<reference evidence="2 3" key="1">
    <citation type="submission" date="2018-07" db="EMBL/GenBank/DDBJ databases">
        <title>Genomic Encyclopedia of Type Strains, Phase IV (KMG-IV): sequencing the most valuable type-strain genomes for metagenomic binning, comparative biology and taxonomic classification.</title>
        <authorList>
            <person name="Goeker M."/>
        </authorList>
    </citation>
    <scope>NUCLEOTIDE SEQUENCE [LARGE SCALE GENOMIC DNA]</scope>
    <source>
        <strain evidence="2 3">DSM 44290</strain>
    </source>
</reference>
<name>A0A370IGW4_9NOCA</name>
<comment type="caution">
    <text evidence="2">The sequence shown here is derived from an EMBL/GenBank/DDBJ whole genome shotgun (WGS) entry which is preliminary data.</text>
</comment>
<dbReference type="Proteomes" id="UP000254869">
    <property type="component" value="Unassembled WGS sequence"/>
</dbReference>
<keyword evidence="1" id="KW-0812">Transmembrane</keyword>
<dbReference type="EMBL" id="QQBC01000001">
    <property type="protein sequence ID" value="RDI68674.1"/>
    <property type="molecule type" value="Genomic_DNA"/>
</dbReference>
<dbReference type="STRING" id="1210086.GCA_001613105_00058"/>
<keyword evidence="1" id="KW-0472">Membrane</keyword>
<evidence type="ECO:0000313" key="3">
    <source>
        <dbReference type="Proteomes" id="UP000254869"/>
    </source>
</evidence>
<sequence length="39" mass="4111">MPGSFECGRKGEDMEILQALSLLLNIATSLVGLAQLFGS</sequence>
<keyword evidence="1" id="KW-1133">Transmembrane helix</keyword>
<dbReference type="AlphaFoldDB" id="A0A370IGW4"/>
<accession>A0A370IGW4</accession>
<protein>
    <submittedName>
        <fullName evidence="2">Uncharacterized protein</fullName>
    </submittedName>
</protein>
<keyword evidence="3" id="KW-1185">Reference proteome</keyword>
<evidence type="ECO:0000313" key="2">
    <source>
        <dbReference type="EMBL" id="RDI68674.1"/>
    </source>
</evidence>